<organism evidence="2">
    <name type="scientific">Tupanvirus deep ocean</name>
    <dbReference type="NCBI Taxonomy" id="2126984"/>
    <lineage>
        <taxon>Viruses</taxon>
        <taxon>Varidnaviria</taxon>
        <taxon>Bamfordvirae</taxon>
        <taxon>Nucleocytoviricota</taxon>
        <taxon>Megaviricetes</taxon>
        <taxon>Imitervirales</taxon>
        <taxon>Mimiviridae</taxon>
        <taxon>Megamimivirinae</taxon>
        <taxon>Tupanvirus</taxon>
        <taxon>Tupanvirus altamarinense</taxon>
    </lineage>
</organism>
<sequence>MSNNTLDASENDDPVLFLPHGHYVFNDIGKYKENDYQVDNIKDFDNNNITNLSELVSLIQKILYDITDTTIKMVINKTNEPCVITGEKAYIKIINPVYDNMKPFVFDIIHLGTAQDAVNFATTLTKNLNDYINYKYGPIRFFIANLLSKYNLLDVNSMDHYYFQQHPFFVYGKKISNNDADTVSIFLSLVLKNNLFRSSVLFDNSDQTNPTNNKLYLPVINIYTSAGRKISSFNYDGNNVKYATLPEIIYEIVLKNTTGVIQNTKLLDNMSRNIYLLCNPELKFPCDINTFNKKLTEDIGLINSGNYGTTELKLKITNYIRDYYDSYDIQCTILPDLCKSILLRLNENENAPLVDNYAADVLEQYYNKLETVDTIFTVNNIKPLLNYTGGDHTNINALLQLKNLGFVINDPMTGSLIGVDQTQIKVLEDIANGIHNNFIYMEQDNDYLTDKSILFNNEFTVYSTQTFLYFFDPQGRFTDFNYLEEMIGSIIFMPNFLSTTYDPQQLSTFLRNDKVIYKIKINNLKKNWLLLGKYSQIPTENEILIRANSYFTITNINFEALQTFDILGGSQEYNIKVITMVLCDNLQEAIEISKKIPNNSQVINLLDFAEVASLFTPTEENTDLAEVASLFSPSGESIDLTQLNDIPPEFFESLTQDGGDDPPGNTLSTKQKRKSEHTKINNENIITKKRAYFDIYGQTNKYSIVNSYTAMITLEFFVKENTNWYDNLMDIYLGFYNILSKIIPFYLKKPKIIAKKTVNYVFPKAIPIIKKESELENEQTRRKVAVPRRRRKTDVYKPTTTINMDYSYQPILVQQAGDIEYYKKYLKYKAKYLKLISNSK</sequence>
<reference evidence="2" key="1">
    <citation type="submission" date="2017-06" db="EMBL/GenBank/DDBJ databases">
        <authorList>
            <person name="Assis F.L."/>
            <person name="Abrahao J.S."/>
            <person name="Silva L."/>
            <person name="Khalil J.B."/>
            <person name="Rodrigues R."/>
            <person name="Silva L.S."/>
            <person name="Boratto P."/>
            <person name="Andrade M."/>
            <person name="Kroon E.G."/>
            <person name="Ribeiro B."/>
            <person name="Bergier I."/>
            <person name="Seligmann H."/>
            <person name="Ghigo E."/>
            <person name="Colson P."/>
            <person name="Levasseur A."/>
            <person name="Raoult D."/>
            <person name="Scola B.L."/>
        </authorList>
    </citation>
    <scope>NUCLEOTIDE SEQUENCE</scope>
    <source>
        <strain evidence="2">Deep ocean</strain>
    </source>
</reference>
<proteinExistence type="predicted"/>
<dbReference type="EMBL" id="MF405918">
    <property type="protein sequence ID" value="QKU34035.1"/>
    <property type="molecule type" value="Genomic_DNA"/>
</dbReference>
<reference evidence="2" key="2">
    <citation type="journal article" date="2018" name="Nat. Commun.">
        <title>Tailed giant Tupanvirus possesses the most complete translational apparatus of the known virosphere.</title>
        <authorList>
            <person name="Abrahao J."/>
            <person name="Silva L."/>
            <person name="Silva L.S."/>
            <person name="Khalil J.Y.B."/>
            <person name="Rodrigues R."/>
            <person name="Arantes T."/>
            <person name="Assis F."/>
            <person name="Boratto P."/>
            <person name="Andrade M."/>
            <person name="Kroon E.G."/>
            <person name="Ribeiro B."/>
            <person name="Bergier I."/>
            <person name="Seligmann H."/>
            <person name="Ghigo E."/>
            <person name="Colson P."/>
            <person name="Levasseur A."/>
            <person name="Kroemer G."/>
            <person name="Raoult D."/>
            <person name="La Scola B."/>
        </authorList>
    </citation>
    <scope>NUCLEOTIDE SEQUENCE [LARGE SCALE GENOMIC DNA]</scope>
    <source>
        <strain evidence="2">Deep ocean</strain>
    </source>
</reference>
<dbReference type="SUPFAM" id="SSF56399">
    <property type="entry name" value="ADP-ribosylation"/>
    <property type="match status" value="1"/>
</dbReference>
<dbReference type="Gene3D" id="3.90.176.10">
    <property type="entry name" value="Toxin ADP-ribosyltransferase, Chain A, domain 1"/>
    <property type="match status" value="1"/>
</dbReference>
<dbReference type="RefSeq" id="YP_010780649.1">
    <property type="nucleotide sequence ID" value="NC_075038.1"/>
</dbReference>
<name>A0A6N1NFF5_9VIRU</name>
<dbReference type="PROSITE" id="PS51996">
    <property type="entry name" value="TR_MART"/>
    <property type="match status" value="1"/>
</dbReference>
<dbReference type="KEGG" id="vg:80517340"/>
<protein>
    <submittedName>
        <fullName evidence="2">Uncharacterized protein</fullName>
    </submittedName>
</protein>
<evidence type="ECO:0000256" key="1">
    <source>
        <dbReference type="SAM" id="MobiDB-lite"/>
    </source>
</evidence>
<accession>A0A6N1NFF5</accession>
<feature type="region of interest" description="Disordered" evidence="1">
    <location>
        <begin position="654"/>
        <end position="678"/>
    </location>
</feature>
<evidence type="ECO:0000313" key="2">
    <source>
        <dbReference type="EMBL" id="QKU34035.1"/>
    </source>
</evidence>
<dbReference type="GeneID" id="80517340"/>